<keyword evidence="3" id="KW-1185">Reference proteome</keyword>
<dbReference type="Proteomes" id="UP000609726">
    <property type="component" value="Unassembled WGS sequence"/>
</dbReference>
<organism evidence="2 3">
    <name type="scientific">Massilia mucilaginosa</name>
    <dbReference type="NCBI Taxonomy" id="2609282"/>
    <lineage>
        <taxon>Bacteria</taxon>
        <taxon>Pseudomonadati</taxon>
        <taxon>Pseudomonadota</taxon>
        <taxon>Betaproteobacteria</taxon>
        <taxon>Burkholderiales</taxon>
        <taxon>Oxalobacteraceae</taxon>
        <taxon>Telluria group</taxon>
        <taxon>Massilia</taxon>
    </lineage>
</organism>
<dbReference type="RefSeq" id="WP_166877602.1">
    <property type="nucleotide sequence ID" value="NZ_WHJH01000020.1"/>
</dbReference>
<proteinExistence type="predicted"/>
<evidence type="ECO:0000313" key="2">
    <source>
        <dbReference type="EMBL" id="NHZ90740.1"/>
    </source>
</evidence>
<sequence length="148" mass="16435">MRIVNRLATLIAAGLLSCGPAFARPLDVDKVRPTGLTVNQAKRLLMVVLKHERVDMSDSAWWIDEPFRGRDGLYPGYRSFALVYSHPKNAMSFTHGHCAVNVLTGDVWVANSCKRISFPALTKLQHGISLRTGKKRPSARVARDDFGC</sequence>
<name>A0ABX0NVI3_9BURK</name>
<keyword evidence="1" id="KW-0732">Signal</keyword>
<feature type="chain" id="PRO_5046796287" evidence="1">
    <location>
        <begin position="24"/>
        <end position="148"/>
    </location>
</feature>
<reference evidence="2 3" key="1">
    <citation type="submission" date="2019-10" db="EMBL/GenBank/DDBJ databases">
        <title>Taxonomy of Antarctic Massilia spp.: description of Massilia rubra sp. nov., Massilia aquatica sp. nov., Massilia mucilaginosa sp. nov., Massilia frigida sp. nov. isolated from streams, lakes and regoliths.</title>
        <authorList>
            <person name="Holochova P."/>
            <person name="Sedlacek I."/>
            <person name="Kralova S."/>
            <person name="Maslanova I."/>
            <person name="Busse H.-J."/>
            <person name="Stankova E."/>
            <person name="Vrbovska V."/>
            <person name="Kovarovic V."/>
            <person name="Bartak M."/>
            <person name="Svec P."/>
            <person name="Pantucek R."/>
        </authorList>
    </citation>
    <scope>NUCLEOTIDE SEQUENCE [LARGE SCALE GENOMIC DNA]</scope>
    <source>
        <strain evidence="2 3">CCM 8733</strain>
    </source>
</reference>
<dbReference type="PROSITE" id="PS51257">
    <property type="entry name" value="PROKAR_LIPOPROTEIN"/>
    <property type="match status" value="1"/>
</dbReference>
<dbReference type="Gene3D" id="3.10.450.170">
    <property type="entry name" value="type vi secretion system effector-immunity co pseudomonas protegens"/>
    <property type="match status" value="1"/>
</dbReference>
<accession>A0ABX0NVI3</accession>
<evidence type="ECO:0000313" key="3">
    <source>
        <dbReference type="Proteomes" id="UP000609726"/>
    </source>
</evidence>
<feature type="signal peptide" evidence="1">
    <location>
        <begin position="1"/>
        <end position="23"/>
    </location>
</feature>
<comment type="caution">
    <text evidence="2">The sequence shown here is derived from an EMBL/GenBank/DDBJ whole genome shotgun (WGS) entry which is preliminary data.</text>
</comment>
<dbReference type="InterPro" id="IPR049066">
    <property type="entry name" value="T6SS_Tgi2PP"/>
</dbReference>
<protein>
    <submittedName>
        <fullName evidence="2">Uncharacterized protein</fullName>
    </submittedName>
</protein>
<dbReference type="EMBL" id="WHJH01000020">
    <property type="protein sequence ID" value="NHZ90740.1"/>
    <property type="molecule type" value="Genomic_DNA"/>
</dbReference>
<gene>
    <name evidence="2" type="ORF">F2P45_17170</name>
</gene>
<dbReference type="Pfam" id="PF21576">
    <property type="entry name" value="T6SS_Tgi2PP"/>
    <property type="match status" value="1"/>
</dbReference>
<evidence type="ECO:0000256" key="1">
    <source>
        <dbReference type="SAM" id="SignalP"/>
    </source>
</evidence>